<keyword evidence="1" id="KW-0812">Transmembrane</keyword>
<comment type="caution">
    <text evidence="2">The sequence shown here is derived from an EMBL/GenBank/DDBJ whole genome shotgun (WGS) entry which is preliminary data.</text>
</comment>
<dbReference type="PANTHER" id="PTHR43884:SF12">
    <property type="entry name" value="ISOVALERYL-COA DEHYDROGENASE, MITOCHONDRIAL-RELATED"/>
    <property type="match status" value="1"/>
</dbReference>
<sequence>MTLTPDIAAPPWAADRRHALSPRHTATDGRAAALRRAARLDALLEDPYDPGSEHGFAAFLAADRERRPVLSAERLLAEAGLAAEFVPARHGGGLTRADLLMKVLRPVFRRDVALGFAGGVTSLFAASAVWAAGTDAQQRAVARLLLGGGRTTVVHPGLAPAGGVRREEVTARRTADDTGMLVSGGKDVIIDAARADVYVVHARTAETGPRTHSVLLLDRAQLPGASLERLPRVATEGMRGAVFSGLRFTRCPVPDEALVGRPGDGAQLALRMNQVNRCLVAGAATAALDPVLRAAVHTATDGRPGPPARRWHRPLAGVFTDLLVCDALATVCLRAVGLLPDRAHAPTVAATYTVPALLTDALEELSGVLGTQGGGGDLLHGILAKLVRDLPAAGLGRDGAAACQAVIVPQLGALAQQSWLMEEEPPAELFRGRADLPPLDHGALAFAGGGDFLAAALTGAAERLGCSRRVGGRSALLADLAEAFLAELRLLREQCALLPEQFGEAMSGPAACALSDRYGLLAAAAAVLAVWEGQEGDDPFLADPGWVVLALSRLGRRLGLALPDVPGDCATGVLDELLRRHREGRGLDLDAVELTL</sequence>
<dbReference type="Gene3D" id="2.40.110.10">
    <property type="entry name" value="Butyryl-CoA Dehydrogenase, subunit A, domain 2"/>
    <property type="match status" value="1"/>
</dbReference>
<keyword evidence="1" id="KW-1133">Transmembrane helix</keyword>
<dbReference type="InterPro" id="IPR037069">
    <property type="entry name" value="AcylCoA_DH/ox_N_sf"/>
</dbReference>
<gene>
    <name evidence="2" type="ORF">LJ657_47525</name>
</gene>
<protein>
    <submittedName>
        <fullName evidence="2">Acyl-CoA dehydrogenase</fullName>
    </submittedName>
</protein>
<dbReference type="PANTHER" id="PTHR43884">
    <property type="entry name" value="ACYL-COA DEHYDROGENASE"/>
    <property type="match status" value="1"/>
</dbReference>
<feature type="transmembrane region" description="Helical" evidence="1">
    <location>
        <begin position="112"/>
        <end position="133"/>
    </location>
</feature>
<evidence type="ECO:0000313" key="2">
    <source>
        <dbReference type="EMBL" id="MCD9881045.1"/>
    </source>
</evidence>
<name>A0A9Q3W0Q6_9ACTN</name>
<proteinExistence type="predicted"/>
<dbReference type="GO" id="GO:0050660">
    <property type="term" value="F:flavin adenine dinucleotide binding"/>
    <property type="evidence" value="ECO:0007669"/>
    <property type="project" value="InterPro"/>
</dbReference>
<dbReference type="AlphaFoldDB" id="A0A9Q3W0Q6"/>
<dbReference type="Proteomes" id="UP001108029">
    <property type="component" value="Unassembled WGS sequence"/>
</dbReference>
<keyword evidence="1" id="KW-0472">Membrane</keyword>
<accession>A0A9Q3W0Q6</accession>
<dbReference type="InterPro" id="IPR046373">
    <property type="entry name" value="Acyl-CoA_Oxase/DH_mid-dom_sf"/>
</dbReference>
<dbReference type="GO" id="GO:0003995">
    <property type="term" value="F:acyl-CoA dehydrogenase activity"/>
    <property type="evidence" value="ECO:0007669"/>
    <property type="project" value="TreeGrafter"/>
</dbReference>
<dbReference type="RefSeq" id="WP_232655990.1">
    <property type="nucleotide sequence ID" value="NZ_JAJSBI010000057.1"/>
</dbReference>
<evidence type="ECO:0000313" key="3">
    <source>
        <dbReference type="Proteomes" id="UP001108029"/>
    </source>
</evidence>
<keyword evidence="3" id="KW-1185">Reference proteome</keyword>
<dbReference type="InterPro" id="IPR009100">
    <property type="entry name" value="AcylCoA_DH/oxidase_NM_dom_sf"/>
</dbReference>
<evidence type="ECO:0000256" key="1">
    <source>
        <dbReference type="SAM" id="Phobius"/>
    </source>
</evidence>
<dbReference type="Gene3D" id="1.10.540.10">
    <property type="entry name" value="Acyl-CoA dehydrogenase/oxidase, N-terminal domain"/>
    <property type="match status" value="1"/>
</dbReference>
<dbReference type="EMBL" id="JAJSBI010000057">
    <property type="protein sequence ID" value="MCD9881045.1"/>
    <property type="molecule type" value="Genomic_DNA"/>
</dbReference>
<reference evidence="2" key="1">
    <citation type="submission" date="2021-12" db="EMBL/GenBank/DDBJ databases">
        <authorList>
            <person name="Lee J.-H."/>
            <person name="Kim S.-B."/>
        </authorList>
    </citation>
    <scope>NUCLEOTIDE SEQUENCE</scope>
    <source>
        <strain evidence="2">NR30</strain>
    </source>
</reference>
<dbReference type="SUPFAM" id="SSF56645">
    <property type="entry name" value="Acyl-CoA dehydrogenase NM domain-like"/>
    <property type="match status" value="1"/>
</dbReference>
<organism evidence="2 3">
    <name type="scientific">Streptomyces guryensis</name>
    <dbReference type="NCBI Taxonomy" id="2886947"/>
    <lineage>
        <taxon>Bacteria</taxon>
        <taxon>Bacillati</taxon>
        <taxon>Actinomycetota</taxon>
        <taxon>Actinomycetes</taxon>
        <taxon>Kitasatosporales</taxon>
        <taxon>Streptomycetaceae</taxon>
        <taxon>Streptomyces</taxon>
    </lineage>
</organism>